<protein>
    <submittedName>
        <fullName evidence="1">Uncharacterized protein</fullName>
    </submittedName>
</protein>
<dbReference type="AlphaFoldDB" id="A0A2S0M8Q2"/>
<gene>
    <name evidence="1" type="ORF">C6Y28_09615</name>
</gene>
<name>A0A2S0M8Q2_MEGEL</name>
<evidence type="ECO:0000313" key="1">
    <source>
        <dbReference type="EMBL" id="AVO27851.1"/>
    </source>
</evidence>
<accession>A0A2S0M8Q2</accession>
<evidence type="ECO:0000313" key="2">
    <source>
        <dbReference type="Proteomes" id="UP000238358"/>
    </source>
</evidence>
<organism evidence="1 2">
    <name type="scientific">Megasphaera elsdenii</name>
    <dbReference type="NCBI Taxonomy" id="907"/>
    <lineage>
        <taxon>Bacteria</taxon>
        <taxon>Bacillati</taxon>
        <taxon>Bacillota</taxon>
        <taxon>Negativicutes</taxon>
        <taxon>Veillonellales</taxon>
        <taxon>Veillonellaceae</taxon>
        <taxon>Megasphaera</taxon>
    </lineage>
</organism>
<sequence>MAHADYASPNRGGGRKAGEVALKNLSVSYADSSPIRGATDHEPRLSVLAAVLRLPLVGT</sequence>
<dbReference type="Proteomes" id="UP000238358">
    <property type="component" value="Chromosome"/>
</dbReference>
<dbReference type="EMBL" id="CP027569">
    <property type="protein sequence ID" value="AVO27851.1"/>
    <property type="molecule type" value="Genomic_DNA"/>
</dbReference>
<reference evidence="1 2" key="1">
    <citation type="journal article" date="2018" name="Genome Announc.">
        <title>Complete genomes of two Megasphaera elsdenii strains, NCIMB 702410 and ATCC 25940.</title>
        <authorList>
            <person name="Hatmaker E.A."/>
            <person name="O'Dell K."/>
            <person name="Riley L.A."/>
            <person name="Klingeman D.M."/>
            <person name="Guss A.M."/>
        </authorList>
    </citation>
    <scope>NUCLEOTIDE SEQUENCE [LARGE SCALE GENOMIC DNA]</scope>
    <source>
        <strain evidence="1 2">NCIMB702410</strain>
    </source>
</reference>
<proteinExistence type="predicted"/>